<keyword evidence="7" id="KW-1185">Reference proteome</keyword>
<evidence type="ECO:0000256" key="3">
    <source>
        <dbReference type="ARBA" id="ARBA00022833"/>
    </source>
</evidence>
<reference evidence="7" key="2">
    <citation type="submission" date="2015-01" db="EMBL/GenBank/DDBJ databases">
        <title>Evolutionary Origins and Diversification of the Mycorrhizal Mutualists.</title>
        <authorList>
            <consortium name="DOE Joint Genome Institute"/>
            <consortium name="Mycorrhizal Genomics Consortium"/>
            <person name="Kohler A."/>
            <person name="Kuo A."/>
            <person name="Nagy L.G."/>
            <person name="Floudas D."/>
            <person name="Copeland A."/>
            <person name="Barry K.W."/>
            <person name="Cichocki N."/>
            <person name="Veneault-Fourrey C."/>
            <person name="LaButti K."/>
            <person name="Lindquist E.A."/>
            <person name="Lipzen A."/>
            <person name="Lundell T."/>
            <person name="Morin E."/>
            <person name="Murat C."/>
            <person name="Riley R."/>
            <person name="Ohm R."/>
            <person name="Sun H."/>
            <person name="Tunlid A."/>
            <person name="Henrissat B."/>
            <person name="Grigoriev I.V."/>
            <person name="Hibbett D.S."/>
            <person name="Martin F."/>
        </authorList>
    </citation>
    <scope>NUCLEOTIDE SEQUENCE [LARGE SCALE GENOMIC DNA]</scope>
    <source>
        <strain evidence="7">Zn</strain>
    </source>
</reference>
<sequence>MALPRRVSGTKFQLRYDGCVEMPTWAAELMFIFIIYSPYSLVEIVAQLKTIEQFREHLDECGLIYSFCMALHTKDPVLFNLVSLDEVSGHYHVPAHLHEEGVGDQDALLFWNNADGLSIRFTVMAIMESFQFRELEGQQYWQVLRAWVDTYGQRGRREQLLLAAYREASPSVNQEDDMPGNQGEQTMARARSILETLRIEPTLPEDVASGQDNAVPGPRARFLSPDTFSRLFLFDIVYDWRRPHPEGMGETCSICLNHFPAPGTEECVANTPVCTPCNHYFGLDCLIEWLQDHDTCPLCRNVLLAEGQRVTLDRLRGEVVD</sequence>
<organism evidence="6 7">
    <name type="scientific">Oidiodendron maius (strain Zn)</name>
    <dbReference type="NCBI Taxonomy" id="913774"/>
    <lineage>
        <taxon>Eukaryota</taxon>
        <taxon>Fungi</taxon>
        <taxon>Dikarya</taxon>
        <taxon>Ascomycota</taxon>
        <taxon>Pezizomycotina</taxon>
        <taxon>Leotiomycetes</taxon>
        <taxon>Leotiomycetes incertae sedis</taxon>
        <taxon>Myxotrichaceae</taxon>
        <taxon>Oidiodendron</taxon>
    </lineage>
</organism>
<dbReference type="AlphaFoldDB" id="A0A0C3HL90"/>
<name>A0A0C3HL90_OIDMZ</name>
<evidence type="ECO:0000313" key="7">
    <source>
        <dbReference type="Proteomes" id="UP000054321"/>
    </source>
</evidence>
<dbReference type="STRING" id="913774.A0A0C3HL90"/>
<evidence type="ECO:0000313" key="6">
    <source>
        <dbReference type="EMBL" id="KIN03795.1"/>
    </source>
</evidence>
<gene>
    <name evidence="6" type="ORF">OIDMADRAFT_26443</name>
</gene>
<dbReference type="InterPro" id="IPR001841">
    <property type="entry name" value="Znf_RING"/>
</dbReference>
<dbReference type="GO" id="GO:0043161">
    <property type="term" value="P:proteasome-mediated ubiquitin-dependent protein catabolic process"/>
    <property type="evidence" value="ECO:0007669"/>
    <property type="project" value="TreeGrafter"/>
</dbReference>
<dbReference type="PANTHER" id="PTHR22763">
    <property type="entry name" value="RING ZINC FINGER PROTEIN"/>
    <property type="match status" value="1"/>
</dbReference>
<feature type="domain" description="RING-type" evidence="5">
    <location>
        <begin position="252"/>
        <end position="300"/>
    </location>
</feature>
<dbReference type="GO" id="GO:0061630">
    <property type="term" value="F:ubiquitin protein ligase activity"/>
    <property type="evidence" value="ECO:0007669"/>
    <property type="project" value="TreeGrafter"/>
</dbReference>
<accession>A0A0C3HL90</accession>
<proteinExistence type="predicted"/>
<dbReference type="GO" id="GO:0012505">
    <property type="term" value="C:endomembrane system"/>
    <property type="evidence" value="ECO:0007669"/>
    <property type="project" value="TreeGrafter"/>
</dbReference>
<dbReference type="InterPro" id="IPR050731">
    <property type="entry name" value="HRD1_E3_ubiq-ligases"/>
</dbReference>
<reference evidence="6 7" key="1">
    <citation type="submission" date="2014-04" db="EMBL/GenBank/DDBJ databases">
        <authorList>
            <consortium name="DOE Joint Genome Institute"/>
            <person name="Kuo A."/>
            <person name="Martino E."/>
            <person name="Perotto S."/>
            <person name="Kohler A."/>
            <person name="Nagy L.G."/>
            <person name="Floudas D."/>
            <person name="Copeland A."/>
            <person name="Barry K.W."/>
            <person name="Cichocki N."/>
            <person name="Veneault-Fourrey C."/>
            <person name="LaButti K."/>
            <person name="Lindquist E.A."/>
            <person name="Lipzen A."/>
            <person name="Lundell T."/>
            <person name="Morin E."/>
            <person name="Murat C."/>
            <person name="Sun H."/>
            <person name="Tunlid A."/>
            <person name="Henrissat B."/>
            <person name="Grigoriev I.V."/>
            <person name="Hibbett D.S."/>
            <person name="Martin F."/>
            <person name="Nordberg H.P."/>
            <person name="Cantor M.N."/>
            <person name="Hua S.X."/>
        </authorList>
    </citation>
    <scope>NUCLEOTIDE SEQUENCE [LARGE SCALE GENOMIC DNA]</scope>
    <source>
        <strain evidence="6 7">Zn</strain>
    </source>
</reference>
<dbReference type="Pfam" id="PF13639">
    <property type="entry name" value="zf-RING_2"/>
    <property type="match status" value="1"/>
</dbReference>
<keyword evidence="1" id="KW-0479">Metal-binding</keyword>
<keyword evidence="3" id="KW-0862">Zinc</keyword>
<dbReference type="SMART" id="SM00184">
    <property type="entry name" value="RING"/>
    <property type="match status" value="1"/>
</dbReference>
<protein>
    <recommendedName>
        <fullName evidence="5">RING-type domain-containing protein</fullName>
    </recommendedName>
</protein>
<evidence type="ECO:0000256" key="2">
    <source>
        <dbReference type="ARBA" id="ARBA00022771"/>
    </source>
</evidence>
<dbReference type="OrthoDB" id="3801431at2759"/>
<dbReference type="EMBL" id="KN832873">
    <property type="protein sequence ID" value="KIN03795.1"/>
    <property type="molecule type" value="Genomic_DNA"/>
</dbReference>
<evidence type="ECO:0000256" key="4">
    <source>
        <dbReference type="PROSITE-ProRule" id="PRU00175"/>
    </source>
</evidence>
<dbReference type="SUPFAM" id="SSF57850">
    <property type="entry name" value="RING/U-box"/>
    <property type="match status" value="1"/>
</dbReference>
<evidence type="ECO:0000259" key="5">
    <source>
        <dbReference type="PROSITE" id="PS50089"/>
    </source>
</evidence>
<dbReference type="InParanoid" id="A0A0C3HL90"/>
<dbReference type="PROSITE" id="PS50089">
    <property type="entry name" value="ZF_RING_2"/>
    <property type="match status" value="1"/>
</dbReference>
<dbReference type="InterPro" id="IPR013083">
    <property type="entry name" value="Znf_RING/FYVE/PHD"/>
</dbReference>
<dbReference type="Gene3D" id="3.30.40.10">
    <property type="entry name" value="Zinc/RING finger domain, C3HC4 (zinc finger)"/>
    <property type="match status" value="1"/>
</dbReference>
<evidence type="ECO:0000256" key="1">
    <source>
        <dbReference type="ARBA" id="ARBA00022723"/>
    </source>
</evidence>
<dbReference type="HOGENOM" id="CLU_866265_0_0_1"/>
<keyword evidence="2 4" id="KW-0863">Zinc-finger</keyword>
<dbReference type="Proteomes" id="UP000054321">
    <property type="component" value="Unassembled WGS sequence"/>
</dbReference>
<dbReference type="GO" id="GO:0008270">
    <property type="term" value="F:zinc ion binding"/>
    <property type="evidence" value="ECO:0007669"/>
    <property type="project" value="UniProtKB-KW"/>
</dbReference>